<dbReference type="RefSeq" id="WP_055302787.1">
    <property type="nucleotide sequence ID" value="NZ_CAKZTK010000055.1"/>
</dbReference>
<dbReference type="Proteomes" id="UP000283738">
    <property type="component" value="Unassembled WGS sequence"/>
</dbReference>
<dbReference type="Proteomes" id="UP000266391">
    <property type="component" value="Unassembled WGS sequence"/>
</dbReference>
<evidence type="ECO:0000313" key="5">
    <source>
        <dbReference type="Proteomes" id="UP000283701"/>
    </source>
</evidence>
<dbReference type="Proteomes" id="UP000283701">
    <property type="component" value="Unassembled WGS sequence"/>
</dbReference>
<dbReference type="EMBL" id="QRHP01000033">
    <property type="protein sequence ID" value="RHF81065.1"/>
    <property type="molecule type" value="Genomic_DNA"/>
</dbReference>
<reference evidence="4 5" key="1">
    <citation type="submission" date="2018-08" db="EMBL/GenBank/DDBJ databases">
        <title>A genome reference for cultivated species of the human gut microbiota.</title>
        <authorList>
            <person name="Zou Y."/>
            <person name="Xue W."/>
            <person name="Luo G."/>
        </authorList>
    </citation>
    <scope>NUCLEOTIDE SEQUENCE [LARGE SCALE GENOMIC DNA]</scope>
    <source>
        <strain evidence="1 6">AF28-15</strain>
        <strain evidence="3 5">AM23-23AC</strain>
        <strain evidence="2 4">AM32-8LB</strain>
    </source>
</reference>
<evidence type="ECO:0000313" key="6">
    <source>
        <dbReference type="Proteomes" id="UP000283738"/>
    </source>
</evidence>
<proteinExistence type="predicted"/>
<dbReference type="EMBL" id="QSIQ01000020">
    <property type="protein sequence ID" value="RHD01785.1"/>
    <property type="molecule type" value="Genomic_DNA"/>
</dbReference>
<comment type="caution">
    <text evidence="2">The sequence shown here is derived from an EMBL/GenBank/DDBJ whole genome shotgun (WGS) entry which is preliminary data.</text>
</comment>
<evidence type="ECO:0000313" key="2">
    <source>
        <dbReference type="EMBL" id="RHD01785.1"/>
    </source>
</evidence>
<evidence type="ECO:0000313" key="3">
    <source>
        <dbReference type="EMBL" id="RHF81065.1"/>
    </source>
</evidence>
<sequence length="72" mass="8122">MWIDINKNNILRKEEKEMENKKLVVKGTEMEVVDGKVVISSEELAAAIQTQQIDLGAEEEANIDINIRGVHC</sequence>
<dbReference type="EMBL" id="QRTF01000031">
    <property type="protein sequence ID" value="RGQ46744.1"/>
    <property type="molecule type" value="Genomic_DNA"/>
</dbReference>
<accession>A0A396ABS7</accession>
<gene>
    <name evidence="3" type="ORF">DW654_16645</name>
    <name evidence="2" type="ORF">DW813_12025</name>
    <name evidence="1" type="ORF">DWY96_12535</name>
</gene>
<evidence type="ECO:0000313" key="1">
    <source>
        <dbReference type="EMBL" id="RGQ46744.1"/>
    </source>
</evidence>
<protein>
    <submittedName>
        <fullName evidence="2">Uncharacterized protein</fullName>
    </submittedName>
</protein>
<dbReference type="AlphaFoldDB" id="A0A396ABS7"/>
<organism evidence="2 4">
    <name type="scientific">Roseburia inulinivorans</name>
    <dbReference type="NCBI Taxonomy" id="360807"/>
    <lineage>
        <taxon>Bacteria</taxon>
        <taxon>Bacillati</taxon>
        <taxon>Bacillota</taxon>
        <taxon>Clostridia</taxon>
        <taxon>Lachnospirales</taxon>
        <taxon>Lachnospiraceae</taxon>
        <taxon>Roseburia</taxon>
    </lineage>
</organism>
<evidence type="ECO:0000313" key="4">
    <source>
        <dbReference type="Proteomes" id="UP000266391"/>
    </source>
</evidence>
<name>A0A396ABS7_9FIRM</name>